<evidence type="ECO:0000313" key="4">
    <source>
        <dbReference type="Proteomes" id="UP000766904"/>
    </source>
</evidence>
<dbReference type="Pfam" id="PF07705">
    <property type="entry name" value="CARDB"/>
    <property type="match status" value="2"/>
</dbReference>
<feature type="transmembrane region" description="Helical" evidence="1">
    <location>
        <begin position="349"/>
        <end position="367"/>
    </location>
</feature>
<feature type="domain" description="CARDB" evidence="2">
    <location>
        <begin position="152"/>
        <end position="223"/>
    </location>
</feature>
<comment type="caution">
    <text evidence="3">The sequence shown here is derived from an EMBL/GenBank/DDBJ whole genome shotgun (WGS) entry which is preliminary data.</text>
</comment>
<accession>A0A8J8TS40</accession>
<organism evidence="3 4">
    <name type="scientific">Natronococcus pandeyae</name>
    <dbReference type="NCBI Taxonomy" id="2055836"/>
    <lineage>
        <taxon>Archaea</taxon>
        <taxon>Methanobacteriati</taxon>
        <taxon>Methanobacteriota</taxon>
        <taxon>Stenosarchaea group</taxon>
        <taxon>Halobacteria</taxon>
        <taxon>Halobacteriales</taxon>
        <taxon>Natrialbaceae</taxon>
        <taxon>Natronococcus</taxon>
    </lineage>
</organism>
<proteinExistence type="predicted"/>
<dbReference type="InterPro" id="IPR011635">
    <property type="entry name" value="CARDB"/>
</dbReference>
<dbReference type="InterPro" id="IPR013783">
    <property type="entry name" value="Ig-like_fold"/>
</dbReference>
<keyword evidence="1" id="KW-0472">Membrane</keyword>
<keyword evidence="1" id="KW-0812">Transmembrane</keyword>
<gene>
    <name evidence="3" type="ORF">CV102_11070</name>
</gene>
<keyword evidence="1" id="KW-1133">Transmembrane helix</keyword>
<evidence type="ECO:0000313" key="3">
    <source>
        <dbReference type="EMBL" id="TYL38349.1"/>
    </source>
</evidence>
<dbReference type="Proteomes" id="UP000766904">
    <property type="component" value="Unassembled WGS sequence"/>
</dbReference>
<name>A0A8J8TS40_9EURY</name>
<evidence type="ECO:0000259" key="2">
    <source>
        <dbReference type="Pfam" id="PF07705"/>
    </source>
</evidence>
<keyword evidence="4" id="KW-1185">Reference proteome</keyword>
<sequence length="373" mass="39531">MVITVVCFLLVLAVPTTAVTVNENPANDDISLEPTSPYATTTDDGQLELDFDALNDRAVSTFDDVFEITVTDDSVERIWLSDAPDGVQFYQDGNAHDRIDETSPLEAAAGETTTVGVTVSTHADPPSSGTFTLHAEYEDEGEDEKSANIELVEMTTVDRAVTAGETLTVQATYENHGDVSGTTVAQLTVDGVVVDEQVVSVGAGETETVTFERTMQQSGTFAVGVDDGEPKTVTAQPPDEPAPDFDVTDADLAADSIAQSESTRVTATVENTGNATGEFLAELAVGGIVVNDRSVELEPNESDTVTFEWQFDEPGTYDVAVSGLEAGTVTVGEPREYEVLNRVFSSPSVAVVGLSGAVGMLFVAGVVRRRWNL</sequence>
<dbReference type="AlphaFoldDB" id="A0A8J8TS40"/>
<dbReference type="Gene3D" id="2.60.40.10">
    <property type="entry name" value="Immunoglobulins"/>
    <property type="match status" value="2"/>
</dbReference>
<evidence type="ECO:0000256" key="1">
    <source>
        <dbReference type="SAM" id="Phobius"/>
    </source>
</evidence>
<reference evidence="3" key="1">
    <citation type="submission" date="2017-11" db="EMBL/GenBank/DDBJ databases">
        <authorList>
            <person name="Kajale S.C."/>
            <person name="Sharma A."/>
        </authorList>
    </citation>
    <scope>NUCLEOTIDE SEQUENCE</scope>
    <source>
        <strain evidence="3">LS1_42</strain>
    </source>
</reference>
<protein>
    <recommendedName>
        <fullName evidence="2">CARDB domain-containing protein</fullName>
    </recommendedName>
</protein>
<feature type="domain" description="CARDB" evidence="2">
    <location>
        <begin position="243"/>
        <end position="322"/>
    </location>
</feature>
<dbReference type="EMBL" id="PHNJ01000005">
    <property type="protein sequence ID" value="TYL38349.1"/>
    <property type="molecule type" value="Genomic_DNA"/>
</dbReference>